<feature type="compositionally biased region" description="Pro residues" evidence="1">
    <location>
        <begin position="25"/>
        <end position="34"/>
    </location>
</feature>
<feature type="region of interest" description="Disordered" evidence="1">
    <location>
        <begin position="617"/>
        <end position="638"/>
    </location>
</feature>
<dbReference type="EMBL" id="JARJCW010000073">
    <property type="protein sequence ID" value="KAJ7198368.1"/>
    <property type="molecule type" value="Genomic_DNA"/>
</dbReference>
<feature type="compositionally biased region" description="Acidic residues" evidence="1">
    <location>
        <begin position="1055"/>
        <end position="1078"/>
    </location>
</feature>
<accession>A0AAD6Y7T7</accession>
<name>A0AAD6Y7T7_9AGAR</name>
<dbReference type="AlphaFoldDB" id="A0AAD6Y7T7"/>
<protein>
    <submittedName>
        <fullName evidence="2">Uncharacterized protein</fullName>
    </submittedName>
</protein>
<keyword evidence="3" id="KW-1185">Reference proteome</keyword>
<dbReference type="InterPro" id="IPR041078">
    <property type="entry name" value="Plavaka"/>
</dbReference>
<gene>
    <name evidence="2" type="ORF">GGX14DRAFT_374316</name>
</gene>
<evidence type="ECO:0000256" key="1">
    <source>
        <dbReference type="SAM" id="MobiDB-lite"/>
    </source>
</evidence>
<dbReference type="Proteomes" id="UP001219525">
    <property type="component" value="Unassembled WGS sequence"/>
</dbReference>
<evidence type="ECO:0000313" key="3">
    <source>
        <dbReference type="Proteomes" id="UP001219525"/>
    </source>
</evidence>
<feature type="region of interest" description="Disordered" evidence="1">
    <location>
        <begin position="15"/>
        <end position="36"/>
    </location>
</feature>
<dbReference type="Pfam" id="PF18759">
    <property type="entry name" value="Plavaka"/>
    <property type="match status" value="1"/>
</dbReference>
<proteinExistence type="predicted"/>
<organism evidence="2 3">
    <name type="scientific">Mycena pura</name>
    <dbReference type="NCBI Taxonomy" id="153505"/>
    <lineage>
        <taxon>Eukaryota</taxon>
        <taxon>Fungi</taxon>
        <taxon>Dikarya</taxon>
        <taxon>Basidiomycota</taxon>
        <taxon>Agaricomycotina</taxon>
        <taxon>Agaricomycetes</taxon>
        <taxon>Agaricomycetidae</taxon>
        <taxon>Agaricales</taxon>
        <taxon>Marasmiineae</taxon>
        <taxon>Mycenaceae</taxon>
        <taxon>Mycena</taxon>
    </lineage>
</organism>
<reference evidence="2" key="1">
    <citation type="submission" date="2023-03" db="EMBL/GenBank/DDBJ databases">
        <title>Massive genome expansion in bonnet fungi (Mycena s.s.) driven by repeated elements and novel gene families across ecological guilds.</title>
        <authorList>
            <consortium name="Lawrence Berkeley National Laboratory"/>
            <person name="Harder C.B."/>
            <person name="Miyauchi S."/>
            <person name="Viragh M."/>
            <person name="Kuo A."/>
            <person name="Thoen E."/>
            <person name="Andreopoulos B."/>
            <person name="Lu D."/>
            <person name="Skrede I."/>
            <person name="Drula E."/>
            <person name="Henrissat B."/>
            <person name="Morin E."/>
            <person name="Kohler A."/>
            <person name="Barry K."/>
            <person name="LaButti K."/>
            <person name="Morin E."/>
            <person name="Salamov A."/>
            <person name="Lipzen A."/>
            <person name="Mereny Z."/>
            <person name="Hegedus B."/>
            <person name="Baldrian P."/>
            <person name="Stursova M."/>
            <person name="Weitz H."/>
            <person name="Taylor A."/>
            <person name="Grigoriev I.V."/>
            <person name="Nagy L.G."/>
            <person name="Martin F."/>
            <person name="Kauserud H."/>
        </authorList>
    </citation>
    <scope>NUCLEOTIDE SEQUENCE</scope>
    <source>
        <strain evidence="2">9144</strain>
    </source>
</reference>
<comment type="caution">
    <text evidence="2">The sequence shown here is derived from an EMBL/GenBank/DDBJ whole genome shotgun (WGS) entry which is preliminary data.</text>
</comment>
<sequence>MPTFNPEETIVLENLSDVPAASTPNGPPPTPPPLTTEVRALDEARASISAALEAGPGAELGPPPAPFSSWTSAVIQLWSWTGSIQKSKAEIKRLVAFLASPLFSKEEVQVLDFDSETDKLDQHFASSSSRDGWKPASVSIPVPDGKLHASESDAPTYTIPGLWYRPLTQAIKAGIESAAERTFHYTPFKQYWQHDPHQPPERVHDEIYSSDAMAQAHTELQNQPPIEGCKLERVVVALMFWSDSTHLASFGDAFLWPLYLFFGNQSKTLRVKPTSNMCHHVAYFPKLPAAFNKFYENLTGKAPSAEMLTHCRRELMHSIWRLLLDDEFHDAYEAGIVCMCEDGIQRRFFPRLFTYSADYPEKVLLASLRSLGARPCPRCMLPKEQIPELGTVNDMKRRETLARVDDPPRRTRIATVRRWIYERAYGIKSKAVENYLQPQSETPTSNAFSDRLSKFSFNPFRMLVPDFMHEFELGVFKAFFIHLLRILQAHSPSSLIQLDTRFRLVPSFGRWTIRKFPESVSALKKLAAWNYESVLICAIPVVDGLLPEPYNSEVLDSLFTLAEWHALGKSRMHTDTSIAYLKTATKELGRVLRRFRDHVCPHFKTKELPIEEHARERRQTAAAKARKGKGRSKTTTTNASTVKKEYNMFTYKLHALGDYIANILWFGTSDSYSTQPGELEHRRVKRFYARTSKNRAIKQITVLERRERGLTDMFAPHRRAALAMSKMKPTPNRQRRGKPLNRETLPYTDPEQHHHIANAKHNPISLGSWLPEHRDDPATTNFLTKLLDHLLGRILSPEYTEHPTEFGPIERSKVVIRNDRIYEHKVFRVNYTTYDVRRAQDSLNSRYHSDIMSLAPENDSSHPFLYSQIIGVYHADVLHNVPEASTTPQRMEFLWVRRYRLERVWRRSDCFKKKRLYRVEFLPADDPNAFGFIDPDEVIRAAHLIPSFATGTVTGLLDADSVGRLERPGLKEDEDWRFYLINCFADRDMFMRYRACGVGHYRVDVPAETEDDLAASTVQTTSIAPPVGEDLVGPEVPLIISEVPNEPPEQADLREDTEDPDNDTDESEELDPNSDDEQAASGVEGVADSGGDGEVDRTEGFGEDLDEAGIGPPIEMQEGYAPL</sequence>
<feature type="region of interest" description="Disordered" evidence="1">
    <location>
        <begin position="1044"/>
        <end position="1123"/>
    </location>
</feature>
<evidence type="ECO:0000313" key="2">
    <source>
        <dbReference type="EMBL" id="KAJ7198368.1"/>
    </source>
</evidence>